<dbReference type="AlphaFoldDB" id="A0A8S9ZNC5"/>
<evidence type="ECO:0000256" key="1">
    <source>
        <dbReference type="SAM" id="MobiDB-lite"/>
    </source>
</evidence>
<reference evidence="3" key="1">
    <citation type="journal article" date="2020" name="Ecol. Evol.">
        <title>Genome structure and content of the rice root-knot nematode (Meloidogyne graminicola).</title>
        <authorList>
            <person name="Phan N.T."/>
            <person name="Danchin E.G.J."/>
            <person name="Klopp C."/>
            <person name="Perfus-Barbeoch L."/>
            <person name="Kozlowski D.K."/>
            <person name="Koutsovoulos G.D."/>
            <person name="Lopez-Roques C."/>
            <person name="Bouchez O."/>
            <person name="Zahm M."/>
            <person name="Besnard G."/>
            <person name="Bellafiore S."/>
        </authorList>
    </citation>
    <scope>NUCLEOTIDE SEQUENCE</scope>
    <source>
        <strain evidence="3">VN-18</strain>
    </source>
</reference>
<keyword evidence="4" id="KW-1185">Reference proteome</keyword>
<keyword evidence="2" id="KW-1133">Transmembrane helix</keyword>
<feature type="transmembrane region" description="Helical" evidence="2">
    <location>
        <begin position="62"/>
        <end position="81"/>
    </location>
</feature>
<keyword evidence="2" id="KW-0472">Membrane</keyword>
<gene>
    <name evidence="3" type="ORF">Mgra_00005829</name>
</gene>
<accession>A0A8S9ZNC5</accession>
<sequence>MTVMEELEMMQRWVCDPNARLENYGQNRQPSSDKNFLSASRTERGGKDNNGSNLLNILHNQALLIIVPIILLIILCSLILIRRCGVKSSSSTTSL</sequence>
<feature type="region of interest" description="Disordered" evidence="1">
    <location>
        <begin position="23"/>
        <end position="52"/>
    </location>
</feature>
<feature type="compositionally biased region" description="Polar residues" evidence="1">
    <location>
        <begin position="24"/>
        <end position="40"/>
    </location>
</feature>
<evidence type="ECO:0000313" key="3">
    <source>
        <dbReference type="EMBL" id="KAF7634795.1"/>
    </source>
</evidence>
<keyword evidence="2" id="KW-0812">Transmembrane</keyword>
<comment type="caution">
    <text evidence="3">The sequence shown here is derived from an EMBL/GenBank/DDBJ whole genome shotgun (WGS) entry which is preliminary data.</text>
</comment>
<dbReference type="EMBL" id="JABEBT010000051">
    <property type="protein sequence ID" value="KAF7634795.1"/>
    <property type="molecule type" value="Genomic_DNA"/>
</dbReference>
<protein>
    <submittedName>
        <fullName evidence="3">Uncharacterized protein</fullName>
    </submittedName>
</protein>
<evidence type="ECO:0000313" key="4">
    <source>
        <dbReference type="Proteomes" id="UP000605970"/>
    </source>
</evidence>
<organism evidence="3 4">
    <name type="scientific">Meloidogyne graminicola</name>
    <dbReference type="NCBI Taxonomy" id="189291"/>
    <lineage>
        <taxon>Eukaryota</taxon>
        <taxon>Metazoa</taxon>
        <taxon>Ecdysozoa</taxon>
        <taxon>Nematoda</taxon>
        <taxon>Chromadorea</taxon>
        <taxon>Rhabditida</taxon>
        <taxon>Tylenchina</taxon>
        <taxon>Tylenchomorpha</taxon>
        <taxon>Tylenchoidea</taxon>
        <taxon>Meloidogynidae</taxon>
        <taxon>Meloidogyninae</taxon>
        <taxon>Meloidogyne</taxon>
    </lineage>
</organism>
<dbReference type="OrthoDB" id="5900161at2759"/>
<name>A0A8S9ZNC5_9BILA</name>
<evidence type="ECO:0000256" key="2">
    <source>
        <dbReference type="SAM" id="Phobius"/>
    </source>
</evidence>
<dbReference type="Proteomes" id="UP000605970">
    <property type="component" value="Unassembled WGS sequence"/>
</dbReference>
<proteinExistence type="predicted"/>